<keyword evidence="3" id="KW-1185">Reference proteome</keyword>
<dbReference type="InterPro" id="IPR039422">
    <property type="entry name" value="MarR/SlyA-like"/>
</dbReference>
<dbReference type="EMBL" id="JAGSPA010000003">
    <property type="protein sequence ID" value="MBV7256898.1"/>
    <property type="molecule type" value="Genomic_DNA"/>
</dbReference>
<gene>
    <name evidence="2" type="ORF">KCG44_08890</name>
</gene>
<dbReference type="InterPro" id="IPR000835">
    <property type="entry name" value="HTH_MarR-typ"/>
</dbReference>
<comment type="caution">
    <text evidence="2">The sequence shown here is derived from an EMBL/GenBank/DDBJ whole genome shotgun (WGS) entry which is preliminary data.</text>
</comment>
<evidence type="ECO:0000313" key="2">
    <source>
        <dbReference type="EMBL" id="MBV7256898.1"/>
    </source>
</evidence>
<evidence type="ECO:0000313" key="3">
    <source>
        <dbReference type="Proteomes" id="UP000722336"/>
    </source>
</evidence>
<reference evidence="2 3" key="1">
    <citation type="submission" date="2021-04" db="EMBL/GenBank/DDBJ databases">
        <authorList>
            <person name="Pira H."/>
            <person name="Risdian C."/>
            <person name="Wink J."/>
        </authorList>
    </citation>
    <scope>NUCLEOTIDE SEQUENCE [LARGE SCALE GENOMIC DNA]</scope>
    <source>
        <strain evidence="2 3">WHA3</strain>
    </source>
</reference>
<dbReference type="RefSeq" id="WP_218445726.1">
    <property type="nucleotide sequence ID" value="NZ_JAGSPA010000003.1"/>
</dbReference>
<dbReference type="PROSITE" id="PS50995">
    <property type="entry name" value="HTH_MARR_2"/>
    <property type="match status" value="1"/>
</dbReference>
<feature type="domain" description="HTH marR-type" evidence="1">
    <location>
        <begin position="16"/>
        <end position="158"/>
    </location>
</feature>
<dbReference type="Pfam" id="PF12802">
    <property type="entry name" value="MarR_2"/>
    <property type="match status" value="1"/>
</dbReference>
<evidence type="ECO:0000259" key="1">
    <source>
        <dbReference type="PROSITE" id="PS50995"/>
    </source>
</evidence>
<dbReference type="PANTHER" id="PTHR33164">
    <property type="entry name" value="TRANSCRIPTIONAL REGULATOR, MARR FAMILY"/>
    <property type="match status" value="1"/>
</dbReference>
<sequence>MTDLPTPRTPPGVPEASPLFLRESEVRRGIELLYFGYTDLIREADARLAKSGLGRAHHRALYFIARRPGLSVGDLLGLLNITKQSLSRVLGDLTTRELASLEKGKRDRRQRLITLTDAGLRLEHELFELLRLRMAGAYAAAGQDSVSGFWQVLADLLPSERRDEILIMQAADR</sequence>
<protein>
    <submittedName>
        <fullName evidence="2">MarR family transcriptional regulator</fullName>
    </submittedName>
</protein>
<name>A0ABS6SER7_9SPHN</name>
<accession>A0ABS6SER7</accession>
<dbReference type="Proteomes" id="UP000722336">
    <property type="component" value="Unassembled WGS sequence"/>
</dbReference>
<dbReference type="SMART" id="SM00347">
    <property type="entry name" value="HTH_MARR"/>
    <property type="match status" value="1"/>
</dbReference>
<dbReference type="PANTHER" id="PTHR33164:SF44">
    <property type="entry name" value="TRANSCRIPTIONAL REGULATORY PROTEIN"/>
    <property type="match status" value="1"/>
</dbReference>
<organism evidence="2 3">
    <name type="scientific">Pacificimonas pallii</name>
    <dbReference type="NCBI Taxonomy" id="2827236"/>
    <lineage>
        <taxon>Bacteria</taxon>
        <taxon>Pseudomonadati</taxon>
        <taxon>Pseudomonadota</taxon>
        <taxon>Alphaproteobacteria</taxon>
        <taxon>Sphingomonadales</taxon>
        <taxon>Sphingosinicellaceae</taxon>
        <taxon>Pacificimonas</taxon>
    </lineage>
</organism>
<proteinExistence type="predicted"/>